<comment type="caution">
    <text evidence="1">The sequence shown here is derived from an EMBL/GenBank/DDBJ whole genome shotgun (WGS) entry which is preliminary data.</text>
</comment>
<name>A0A418CMY7_APHAT</name>
<dbReference type="VEuPathDB" id="FungiDB:H257_12094"/>
<gene>
    <name evidence="1" type="ORF">DYB26_013067</name>
</gene>
<sequence>MYSLGRKARTIACAKTAMVAFFKERLVEPNPAQATETKRYFVGLQKFNRQNNVDDEKKAHPLSAHELSLLMNSFGDLNPFVGTMSLFVLHVLSGMLSYQRGPCSALVRLGTSSVGGWRPCVSAFTVAQEGQR</sequence>
<accession>A0A418CMY7</accession>
<dbReference type="Proteomes" id="UP000286510">
    <property type="component" value="Unassembled WGS sequence"/>
</dbReference>
<dbReference type="EMBL" id="QUTF01025834">
    <property type="protein sequence ID" value="RHY82956.1"/>
    <property type="molecule type" value="Genomic_DNA"/>
</dbReference>
<evidence type="ECO:0000313" key="2">
    <source>
        <dbReference type="Proteomes" id="UP000286510"/>
    </source>
</evidence>
<evidence type="ECO:0000313" key="1">
    <source>
        <dbReference type="EMBL" id="RHY82956.1"/>
    </source>
</evidence>
<proteinExistence type="predicted"/>
<reference evidence="1 2" key="1">
    <citation type="submission" date="2018-08" db="EMBL/GenBank/DDBJ databases">
        <title>Aphanomyces genome sequencing and annotation.</title>
        <authorList>
            <person name="Minardi D."/>
            <person name="Oidtmann B."/>
            <person name="Van Der Giezen M."/>
            <person name="Studholme D.J."/>
        </authorList>
    </citation>
    <scope>NUCLEOTIDE SEQUENCE [LARGE SCALE GENOMIC DNA]</scope>
    <source>
        <strain evidence="1 2">FDL457</strain>
    </source>
</reference>
<dbReference type="AlphaFoldDB" id="A0A418CMY7"/>
<organism evidence="1 2">
    <name type="scientific">Aphanomyces astaci</name>
    <name type="common">Crayfish plague agent</name>
    <dbReference type="NCBI Taxonomy" id="112090"/>
    <lineage>
        <taxon>Eukaryota</taxon>
        <taxon>Sar</taxon>
        <taxon>Stramenopiles</taxon>
        <taxon>Oomycota</taxon>
        <taxon>Saprolegniomycetes</taxon>
        <taxon>Saprolegniales</taxon>
        <taxon>Verrucalvaceae</taxon>
        <taxon>Aphanomyces</taxon>
    </lineage>
</organism>
<protein>
    <submittedName>
        <fullName evidence="1">Uncharacterized protein</fullName>
    </submittedName>
</protein>